<dbReference type="PROSITE" id="PS50928">
    <property type="entry name" value="ABC_TM1"/>
    <property type="match status" value="1"/>
</dbReference>
<feature type="domain" description="ABC transmembrane type-1" evidence="9">
    <location>
        <begin position="17"/>
        <end position="205"/>
    </location>
</feature>
<keyword evidence="7 8" id="KW-0472">Membrane</keyword>
<dbReference type="RefSeq" id="WP_068831808.1">
    <property type="nucleotide sequence ID" value="NZ_JBHSMX010000003.1"/>
</dbReference>
<dbReference type="Pfam" id="PF00528">
    <property type="entry name" value="BPD_transp_1"/>
    <property type="match status" value="1"/>
</dbReference>
<dbReference type="Gene3D" id="1.10.3720.10">
    <property type="entry name" value="MetI-like"/>
    <property type="match status" value="1"/>
</dbReference>
<dbReference type="PANTHER" id="PTHR30614">
    <property type="entry name" value="MEMBRANE COMPONENT OF AMINO ACID ABC TRANSPORTER"/>
    <property type="match status" value="1"/>
</dbReference>
<dbReference type="InterPro" id="IPR010065">
    <property type="entry name" value="AA_ABC_transptr_permease_3TM"/>
</dbReference>
<comment type="similarity">
    <text evidence="2">Belongs to the binding-protein-dependent transport system permease family. HisMQ subfamily.</text>
</comment>
<evidence type="ECO:0000256" key="1">
    <source>
        <dbReference type="ARBA" id="ARBA00004429"/>
    </source>
</evidence>
<dbReference type="PANTHER" id="PTHR30614:SF34">
    <property type="entry name" value="BLR6398 PROTEIN"/>
    <property type="match status" value="1"/>
</dbReference>
<evidence type="ECO:0000256" key="4">
    <source>
        <dbReference type="ARBA" id="ARBA00022475"/>
    </source>
</evidence>
<evidence type="ECO:0000259" key="9">
    <source>
        <dbReference type="PROSITE" id="PS50928"/>
    </source>
</evidence>
<dbReference type="SUPFAM" id="SSF161098">
    <property type="entry name" value="MetI-like"/>
    <property type="match status" value="1"/>
</dbReference>
<sequence>MIDFTLWDIFRNLLLALRWTVALSLIAFVGGGIVGLLLLIARLSGVRGAGRAVSAYVQLFQGTPLLMQLFLAYFGLALFGINTSAWIAAALALTFYTSAYLTEIWRGCVDAIPKGQWEAAKSLALNFGEQLRHIVLPQAVRIAVPPTVGFLVQVIKGTALASVIGFIELTKAGTMITNATFKPFVVYSCVALMYFALCFPVSLYARQLERKLKNER</sequence>
<keyword evidence="3 8" id="KW-0813">Transport</keyword>
<dbReference type="EMBL" id="JBHSMX010000003">
    <property type="protein sequence ID" value="MFC5519591.1"/>
    <property type="molecule type" value="Genomic_DNA"/>
</dbReference>
<reference evidence="11" key="1">
    <citation type="journal article" date="2019" name="Int. J. Syst. Evol. Microbiol.">
        <title>The Global Catalogue of Microorganisms (GCM) 10K type strain sequencing project: providing services to taxonomists for standard genome sequencing and annotation.</title>
        <authorList>
            <consortium name="The Broad Institute Genomics Platform"/>
            <consortium name="The Broad Institute Genome Sequencing Center for Infectious Disease"/>
            <person name="Wu L."/>
            <person name="Ma J."/>
        </authorList>
    </citation>
    <scope>NUCLEOTIDE SEQUENCE [LARGE SCALE GENOMIC DNA]</scope>
    <source>
        <strain evidence="11">CGMCC 4.7277</strain>
    </source>
</reference>
<keyword evidence="6 8" id="KW-1133">Transmembrane helix</keyword>
<evidence type="ECO:0000313" key="11">
    <source>
        <dbReference type="Proteomes" id="UP001596084"/>
    </source>
</evidence>
<feature type="transmembrane region" description="Helical" evidence="8">
    <location>
        <begin position="20"/>
        <end position="41"/>
    </location>
</feature>
<name>A0ABW0Q3Z0_9BURK</name>
<keyword evidence="11" id="KW-1185">Reference proteome</keyword>
<evidence type="ECO:0000313" key="10">
    <source>
        <dbReference type="EMBL" id="MFC5519591.1"/>
    </source>
</evidence>
<evidence type="ECO:0000256" key="3">
    <source>
        <dbReference type="ARBA" id="ARBA00022448"/>
    </source>
</evidence>
<dbReference type="InterPro" id="IPR035906">
    <property type="entry name" value="MetI-like_sf"/>
</dbReference>
<evidence type="ECO:0000256" key="6">
    <source>
        <dbReference type="ARBA" id="ARBA00022989"/>
    </source>
</evidence>
<evidence type="ECO:0000256" key="2">
    <source>
        <dbReference type="ARBA" id="ARBA00010072"/>
    </source>
</evidence>
<keyword evidence="4" id="KW-1003">Cell membrane</keyword>
<organism evidence="10 11">
    <name type="scientific">Polaromonas jejuensis</name>
    <dbReference type="NCBI Taxonomy" id="457502"/>
    <lineage>
        <taxon>Bacteria</taxon>
        <taxon>Pseudomonadati</taxon>
        <taxon>Pseudomonadota</taxon>
        <taxon>Betaproteobacteria</taxon>
        <taxon>Burkholderiales</taxon>
        <taxon>Comamonadaceae</taxon>
        <taxon>Polaromonas</taxon>
    </lineage>
</organism>
<keyword evidence="5 8" id="KW-0812">Transmembrane</keyword>
<dbReference type="InterPro" id="IPR043429">
    <property type="entry name" value="ArtM/GltK/GlnP/TcyL/YhdX-like"/>
</dbReference>
<comment type="caution">
    <text evidence="10">The sequence shown here is derived from an EMBL/GenBank/DDBJ whole genome shotgun (WGS) entry which is preliminary data.</text>
</comment>
<evidence type="ECO:0000256" key="7">
    <source>
        <dbReference type="ARBA" id="ARBA00023136"/>
    </source>
</evidence>
<dbReference type="InterPro" id="IPR000515">
    <property type="entry name" value="MetI-like"/>
</dbReference>
<dbReference type="Proteomes" id="UP001596084">
    <property type="component" value="Unassembled WGS sequence"/>
</dbReference>
<evidence type="ECO:0000256" key="8">
    <source>
        <dbReference type="RuleBase" id="RU363032"/>
    </source>
</evidence>
<dbReference type="NCBIfam" id="TIGR01726">
    <property type="entry name" value="HEQRo_perm_3TM"/>
    <property type="match status" value="1"/>
</dbReference>
<proteinExistence type="inferred from homology"/>
<feature type="transmembrane region" description="Helical" evidence="8">
    <location>
        <begin position="184"/>
        <end position="205"/>
    </location>
</feature>
<accession>A0ABW0Q3Z0</accession>
<comment type="subcellular location">
    <subcellularLocation>
        <location evidence="1">Cell inner membrane</location>
        <topology evidence="1">Multi-pass membrane protein</topology>
    </subcellularLocation>
    <subcellularLocation>
        <location evidence="8">Cell membrane</location>
        <topology evidence="8">Multi-pass membrane protein</topology>
    </subcellularLocation>
</comment>
<protein>
    <submittedName>
        <fullName evidence="10">Amino acid ABC transporter permease</fullName>
    </submittedName>
</protein>
<dbReference type="CDD" id="cd06261">
    <property type="entry name" value="TM_PBP2"/>
    <property type="match status" value="1"/>
</dbReference>
<feature type="transmembrane region" description="Helical" evidence="8">
    <location>
        <begin position="70"/>
        <end position="96"/>
    </location>
</feature>
<gene>
    <name evidence="10" type="ORF">ACFPP7_01500</name>
</gene>
<evidence type="ECO:0000256" key="5">
    <source>
        <dbReference type="ARBA" id="ARBA00022692"/>
    </source>
</evidence>